<dbReference type="PROSITE" id="PS00455">
    <property type="entry name" value="AMP_BINDING"/>
    <property type="match status" value="2"/>
</dbReference>
<dbReference type="NCBIfam" id="TIGR01733">
    <property type="entry name" value="AA-adenyl-dom"/>
    <property type="match status" value="1"/>
</dbReference>
<dbReference type="Gene3D" id="3.30.559.30">
    <property type="entry name" value="Nonribosomal peptide synthetase, condensation domain"/>
    <property type="match status" value="2"/>
</dbReference>
<dbReference type="RefSeq" id="WP_394849171.1">
    <property type="nucleotide sequence ID" value="NZ_CP089982.1"/>
</dbReference>
<dbReference type="InterPro" id="IPR036736">
    <property type="entry name" value="ACP-like_sf"/>
</dbReference>
<keyword evidence="4" id="KW-0677">Repeat</keyword>
<dbReference type="InterPro" id="IPR023213">
    <property type="entry name" value="CAT-like_dom_sf"/>
</dbReference>
<evidence type="ECO:0000256" key="7">
    <source>
        <dbReference type="SAM" id="MobiDB-lite"/>
    </source>
</evidence>
<accession>A0ABZ2KLM0</accession>
<feature type="domain" description="Carrier" evidence="8">
    <location>
        <begin position="2068"/>
        <end position="2142"/>
    </location>
</feature>
<keyword evidence="3" id="KW-0597">Phosphoprotein</keyword>
<dbReference type="PANTHER" id="PTHR45527">
    <property type="entry name" value="NONRIBOSOMAL PEPTIDE SYNTHETASE"/>
    <property type="match status" value="1"/>
</dbReference>
<dbReference type="PROSITE" id="PS00012">
    <property type="entry name" value="PHOSPHOPANTETHEINE"/>
    <property type="match status" value="2"/>
</dbReference>
<dbReference type="SUPFAM" id="SSF53335">
    <property type="entry name" value="S-adenosyl-L-methionine-dependent methyltransferases"/>
    <property type="match status" value="1"/>
</dbReference>
<evidence type="ECO:0000256" key="2">
    <source>
        <dbReference type="ARBA" id="ARBA00022450"/>
    </source>
</evidence>
<dbReference type="SMART" id="SM00823">
    <property type="entry name" value="PKS_PP"/>
    <property type="match status" value="2"/>
</dbReference>
<dbReference type="Gene3D" id="2.30.38.10">
    <property type="entry name" value="Luciferase, Domain 3"/>
    <property type="match status" value="1"/>
</dbReference>
<feature type="compositionally biased region" description="Pro residues" evidence="7">
    <location>
        <begin position="2617"/>
        <end position="2627"/>
    </location>
</feature>
<keyword evidence="5" id="KW-0276">Fatty acid metabolism</keyword>
<dbReference type="Gene3D" id="3.40.50.12780">
    <property type="entry name" value="N-terminal domain of ligase-like"/>
    <property type="match status" value="1"/>
</dbReference>
<proteinExistence type="predicted"/>
<dbReference type="InterPro" id="IPR042099">
    <property type="entry name" value="ANL_N_sf"/>
</dbReference>
<dbReference type="PANTHER" id="PTHR45527:SF1">
    <property type="entry name" value="FATTY ACID SYNTHASE"/>
    <property type="match status" value="1"/>
</dbReference>
<dbReference type="InterPro" id="IPR006162">
    <property type="entry name" value="Ppantetheine_attach_site"/>
</dbReference>
<dbReference type="Pfam" id="PF23024">
    <property type="entry name" value="AMP-dom_DIP2-like"/>
    <property type="match status" value="1"/>
</dbReference>
<sequence>MRREDFRTFGGVLCRRAELHPDALAYSFLGDGETETDRLTFSELDARARAIAARLSREGAFGRPVLLLYPPGLDYVAGFFGCLYAGAIAVPLYPPDPRRVSRTLPRLLAVVADAGSELALTTDDIRVVLEGYVEQAPALRTMRWIVTDRGLDPAPHFDPREEPEGLAYLQYTSGSTGDPKGVMVTHANLLENCADMSEVWRLDEQSRMVSWLPLFHDMGLIAGMLLPLYLGNPTQLMSPLSFVANPVHWLRAIDRFGGTISGAPNFAYDLCVAKVREADRDTLDLSRWRTAFNAAEPVRASTIRKFTETFAWSGFRRDTFYPSYGLAEATLIVTAGKPARVSRTLWVDAEALGQGRLAVTSPAAPGAKELASCGTVVPSQELAIVDPDTRAACADGEIGEVWVRGRAVTRGYRHRPEENERTFLARTETGEGPYLRTGDLGFRYEGELYLASRHKDLIIVRGRNHYPQDLERASENSDPMLRLGCVAAFATEDDARVIVLQEVREEGTDADYARAMQAIRIAVAEECEVRLAEVALVARGELFKTSSGKIQRRLCRSRYLEGALRVLAVQSLDTEESSDEEVAAPPELPIESRVRRVVGQALRAETAEIDAQTPLVALGLDSLTSIEVCNALAAEFGMHIEQVDLLDRMTLAALMARVGTSTEASAPAVPVAAMEATPEADLSPGQRALWFLHQLEPESPSYNQIFAANVRSALDVQALHAALDRLVSRHAVLRTTYGEREGKPFQRVHERLPVAFTHVDGRTWDEARVEAKLAEETHRPFDLIDGPVLRVCVIDRGACEAVLLLAVHHIAMDFWSLGILVDELGTCYRAALEGRDPELGPVPPSYAAYVHATHAALEGPAGETHWAYWREALAHRPPVIDLPAAARRPPVWTNRGAAHTFHVPAALAGPLRALASAEGVTLYTALLAAFQTLLHRHGAAEDMVIGSPTAGRRNPALADTLGYFVNLVPLRADLSGRPSFRELLARTKGMVLGALAHQDYPLSELVDRLGVERDASRSPLFDVVFLVQKPYRMPDSQMVRFALGEPGARLDVGGLALESRGVAQNLARFDLELWIVEEADGLLGSIRYGTDLFDAATIARMSQHLVRLLESAVREPDRPVAALPMLAEAEHAQMVTAWNDTAHPYPADRCLHELFEASAIATPEATAVLFENERLDYRELDAWANRIAHHLVAQGIGRGSPVAVVLDRSLEMVPALLGILKAGGTYVPIEPSYPDVRIADTCRALDVGYVLTQIEHAPRLGALLEPCGILCLDDRAALAGRPATSPGCPVRPEDRAYVILTSGSTGTPKGVVLQHRPVVNTIDWVNRRYGIGARDRVLFLTSLCFDLSVYDVFGLLAAGGSIRIASARDVTDPTRLLDWLCSGEITFWDSAPAALRQLAPFLETADYDWSKSRLRLVFLSGDWIPVTLPGQIAARFPKARVVGLGGATEAAIWSNFHDIERVDPAWPSIPYGRPIQNARYYVLDADRHPCPIGVPGELYIGGECLALGYAGDPDLSAAKFVPDPYGLRPDAIMYRTGDRARFWADGTIEFLGRVDAMVKVRGYRVEPGEIETLLNQHPRVREAAVMARGERTDSKLVAYVTPAAETTEGPSAARIDEWTKVFDDVYASAPDVEDPSFNLAGWVDGHTGLPFPSEDMREWVDTTVARILELAPQRVLEIGCGTGLLLARVAPHCRHYLATDVSATALAHVRERVLTPELAARVELQQLGADQLGALGERRFDLVVINSVAQYFPSLDYLVDVVRAAAAMLAPGGAIFLGDVRNLALAEALRLSVQLHRADDAMPVESLLRHATAAEERERELLLHPALFSELTVRLPGLASAKVLLKRGASRNELTRFRVDAILSTCETPAPTRWAWHGEALTDMAARIASERPAKVRITDLPDDRLATLSHARHVLQAERPATVGGLRAAMRAASGIDPETACRLVEHLPGGAESWSAEAHWPESGAAGRFDLVVADRRAPAGALLERRIGSGLDWSALANVPAHREKDTLVAALREYLRERLPEYMIPSAFVLLPNGLPVTRNGKLDRQALPEPDDARAAVDTEFVQATNPTQALLAKIWSEVLGVAQVGVHDRFFELGGDSILGIQVVAKAARHGVRLVPRDLFQHQTIAELAAAADRARLRTDALETETEAGELPLTPIQHWFFGLELPQPGHFNQSFVVEATGDFSVERLERAVQQVFGQHDALRMRYWQDREGWHTRYDPHALPVVIDRALEPADVRALAAEYNAKLDVVDGPLARVVLFHTAEGSCRRLLVVVHHLAIDGVSWWVLLDQLGSALRGTENAAPPASFRRWAKALTRTAARPELARQIPEWARLLSGPVDPLPGQHGPNTEGAARTERRALGEAETESLLTRANTAYRTHTDELLLTALAGALHRWAGIRRVRIDLEGHGREMDPSSMPDASSTVGWFTTITPLRLDLHGIDPWTEPGRALTALKEQRRAVPGGPADFGLLRYLDDAGKRALGELPAANIGFNYLGQLDRVGNSTFRLAPEAADPWRGAANPRPYPLEINCHVRHGRFEIAITHDPHRHDPASASALADAYVGALRALIAHCTSEGAGAYSPSDFPVAGLDQRRLEAVLGSFRRARQDKAPKQPAPSGPTGEP</sequence>
<name>A0ABZ2KLM0_9BACT</name>
<dbReference type="InterPro" id="IPR001242">
    <property type="entry name" value="Condensation_dom"/>
</dbReference>
<dbReference type="Pfam" id="PF08242">
    <property type="entry name" value="Methyltransf_12"/>
    <property type="match status" value="1"/>
</dbReference>
<protein>
    <submittedName>
        <fullName evidence="9">Amino acid adenylation domain-containing protein</fullName>
    </submittedName>
</protein>
<evidence type="ECO:0000256" key="1">
    <source>
        <dbReference type="ARBA" id="ARBA00001957"/>
    </source>
</evidence>
<dbReference type="InterPro" id="IPR010071">
    <property type="entry name" value="AA_adenyl_dom"/>
</dbReference>
<dbReference type="Pfam" id="PF00501">
    <property type="entry name" value="AMP-binding"/>
    <property type="match status" value="2"/>
</dbReference>
<dbReference type="InterPro" id="IPR020806">
    <property type="entry name" value="PKS_PP-bd"/>
</dbReference>
<dbReference type="InterPro" id="IPR045851">
    <property type="entry name" value="AMP-bd_C_sf"/>
</dbReference>
<dbReference type="Gene3D" id="3.30.300.30">
    <property type="match status" value="3"/>
</dbReference>
<dbReference type="Gene3D" id="3.40.50.150">
    <property type="entry name" value="Vaccinia Virus protein VP39"/>
    <property type="match status" value="1"/>
</dbReference>
<dbReference type="InterPro" id="IPR029063">
    <property type="entry name" value="SAM-dependent_MTases_sf"/>
</dbReference>
<evidence type="ECO:0000313" key="9">
    <source>
        <dbReference type="EMBL" id="WXA98557.1"/>
    </source>
</evidence>
<dbReference type="SUPFAM" id="SSF52777">
    <property type="entry name" value="CoA-dependent acyltransferases"/>
    <property type="match status" value="4"/>
</dbReference>
<evidence type="ECO:0000256" key="5">
    <source>
        <dbReference type="ARBA" id="ARBA00022832"/>
    </source>
</evidence>
<dbReference type="EMBL" id="CP089982">
    <property type="protein sequence ID" value="WXA98557.1"/>
    <property type="molecule type" value="Genomic_DNA"/>
</dbReference>
<dbReference type="InterPro" id="IPR000873">
    <property type="entry name" value="AMP-dep_synth/lig_dom"/>
</dbReference>
<dbReference type="SUPFAM" id="SSF56801">
    <property type="entry name" value="Acetyl-CoA synthetase-like"/>
    <property type="match status" value="2"/>
</dbReference>
<dbReference type="Gene3D" id="1.10.1200.10">
    <property type="entry name" value="ACP-like"/>
    <property type="match status" value="2"/>
</dbReference>
<dbReference type="CDD" id="cd02440">
    <property type="entry name" value="AdoMet_MTases"/>
    <property type="match status" value="1"/>
</dbReference>
<dbReference type="Proteomes" id="UP001379533">
    <property type="component" value="Chromosome"/>
</dbReference>
<feature type="region of interest" description="Disordered" evidence="7">
    <location>
        <begin position="2605"/>
        <end position="2627"/>
    </location>
</feature>
<dbReference type="Pfam" id="PF00550">
    <property type="entry name" value="PP-binding"/>
    <property type="match status" value="2"/>
</dbReference>
<evidence type="ECO:0000259" key="8">
    <source>
        <dbReference type="PROSITE" id="PS50075"/>
    </source>
</evidence>
<dbReference type="SUPFAM" id="SSF47336">
    <property type="entry name" value="ACP-like"/>
    <property type="match status" value="2"/>
</dbReference>
<dbReference type="NCBIfam" id="TIGR01720">
    <property type="entry name" value="NRPS-para261"/>
    <property type="match status" value="1"/>
</dbReference>
<evidence type="ECO:0000256" key="4">
    <source>
        <dbReference type="ARBA" id="ARBA00022737"/>
    </source>
</evidence>
<keyword evidence="2" id="KW-0596">Phosphopantetheine</keyword>
<keyword evidence="6" id="KW-0443">Lipid metabolism</keyword>
<evidence type="ECO:0000313" key="10">
    <source>
        <dbReference type="Proteomes" id="UP001379533"/>
    </source>
</evidence>
<dbReference type="Pfam" id="PF00668">
    <property type="entry name" value="Condensation"/>
    <property type="match status" value="2"/>
</dbReference>
<dbReference type="InterPro" id="IPR040097">
    <property type="entry name" value="FAAL/FAAC"/>
</dbReference>
<dbReference type="Gene3D" id="3.30.559.10">
    <property type="entry name" value="Chloramphenicol acetyltransferase-like domain"/>
    <property type="match status" value="2"/>
</dbReference>
<dbReference type="Gene3D" id="3.40.50.980">
    <property type="match status" value="2"/>
</dbReference>
<dbReference type="InterPro" id="IPR013217">
    <property type="entry name" value="Methyltransf_12"/>
</dbReference>
<organism evidence="9 10">
    <name type="scientific">Pendulispora brunnea</name>
    <dbReference type="NCBI Taxonomy" id="2905690"/>
    <lineage>
        <taxon>Bacteria</taxon>
        <taxon>Pseudomonadati</taxon>
        <taxon>Myxococcota</taxon>
        <taxon>Myxococcia</taxon>
        <taxon>Myxococcales</taxon>
        <taxon>Sorangiineae</taxon>
        <taxon>Pendulisporaceae</taxon>
        <taxon>Pendulispora</taxon>
    </lineage>
</organism>
<gene>
    <name evidence="9" type="ORF">LZC95_17200</name>
</gene>
<dbReference type="InterPro" id="IPR025110">
    <property type="entry name" value="AMP-bd_C"/>
</dbReference>
<dbReference type="CDD" id="cd19531">
    <property type="entry name" value="LCL_NRPS-like"/>
    <property type="match status" value="1"/>
</dbReference>
<evidence type="ECO:0000256" key="6">
    <source>
        <dbReference type="ARBA" id="ARBA00023098"/>
    </source>
</evidence>
<dbReference type="InterPro" id="IPR009081">
    <property type="entry name" value="PP-bd_ACP"/>
</dbReference>
<dbReference type="PROSITE" id="PS50075">
    <property type="entry name" value="CARRIER"/>
    <property type="match status" value="2"/>
</dbReference>
<comment type="cofactor">
    <cofactor evidence="1">
        <name>pantetheine 4'-phosphate</name>
        <dbReference type="ChEBI" id="CHEBI:47942"/>
    </cofactor>
</comment>
<dbReference type="InterPro" id="IPR010060">
    <property type="entry name" value="NRPS_synth"/>
</dbReference>
<keyword evidence="10" id="KW-1185">Reference proteome</keyword>
<dbReference type="InterPro" id="IPR020845">
    <property type="entry name" value="AMP-binding_CS"/>
</dbReference>
<evidence type="ECO:0000256" key="3">
    <source>
        <dbReference type="ARBA" id="ARBA00022553"/>
    </source>
</evidence>
<reference evidence="9 10" key="1">
    <citation type="submission" date="2021-12" db="EMBL/GenBank/DDBJ databases">
        <title>Discovery of the Pendulisporaceae a myxobacterial family with distinct sporulation behavior and unique specialized metabolism.</title>
        <authorList>
            <person name="Garcia R."/>
            <person name="Popoff A."/>
            <person name="Bader C.D."/>
            <person name="Loehr J."/>
            <person name="Walesch S."/>
            <person name="Walt C."/>
            <person name="Boldt J."/>
            <person name="Bunk B."/>
            <person name="Haeckl F.J.F.P.J."/>
            <person name="Gunesch A.P."/>
            <person name="Birkelbach J."/>
            <person name="Nuebel U."/>
            <person name="Pietschmann T."/>
            <person name="Bach T."/>
            <person name="Mueller R."/>
        </authorList>
    </citation>
    <scope>NUCLEOTIDE SEQUENCE [LARGE SCALE GENOMIC DNA]</scope>
    <source>
        <strain evidence="9 10">MSr12523</strain>
    </source>
</reference>
<feature type="domain" description="Carrier" evidence="8">
    <location>
        <begin position="585"/>
        <end position="662"/>
    </location>
</feature>
<dbReference type="CDD" id="cd05931">
    <property type="entry name" value="FAAL"/>
    <property type="match status" value="1"/>
</dbReference>